<evidence type="ECO:0000313" key="6">
    <source>
        <dbReference type="Proteomes" id="UP000030993"/>
    </source>
</evidence>
<evidence type="ECO:0000256" key="2">
    <source>
        <dbReference type="ARBA" id="ARBA00022598"/>
    </source>
</evidence>
<keyword evidence="6" id="KW-1185">Reference proteome</keyword>
<reference evidence="5 6" key="1">
    <citation type="journal article" date="2013" name="PLoS ONE">
        <title>Identification and characterization of three novel lipases belonging to families II and V from Anaerovibrio lipolyticus 5ST.</title>
        <authorList>
            <person name="Prive F."/>
            <person name="Kaderbhai N.N."/>
            <person name="Girdwood S."/>
            <person name="Worgan H.J."/>
            <person name="Pinloche E."/>
            <person name="Scollan N.D."/>
            <person name="Huws S.A."/>
            <person name="Newbold C.J."/>
        </authorList>
    </citation>
    <scope>NUCLEOTIDE SEQUENCE [LARGE SCALE GENOMIC DNA]</scope>
    <source>
        <strain evidence="5 6">5S</strain>
    </source>
</reference>
<dbReference type="GO" id="GO:0006631">
    <property type="term" value="P:fatty acid metabolic process"/>
    <property type="evidence" value="ECO:0007669"/>
    <property type="project" value="TreeGrafter"/>
</dbReference>
<evidence type="ECO:0000313" key="5">
    <source>
        <dbReference type="EMBL" id="KHM52804.1"/>
    </source>
</evidence>
<sequence length="494" mass="55168">MLIHDLVYRGKDDAVAVIDKERTFTYKDLQNSVKEYRNYLYNIGVRRGDRVGIFSRNNSDILLAYMAIVSLGALAVPINFQLSNREIAYIVKDAGIIHVLTYKELDIAEALDELHFTENVQQHNLRYCYQEQSCPDAPKLPDDFKDTEPCVIIYTSGTTGNPKGAVLCHRNIIANDEQYHEVAHGTSDLVELCVLPMYHCFGWTLSVMYPLYVGGKMVILDKFTPKETIETIREYGITDTHVVPSICALLNKLAKPEDMKTLRMVVSGGTTLPLKIAEDFKNNFGITLCEGYGLSETSPVVTMNSPATAKIGSIGPVVQGIEYKIMSGENQEVAKGEAGELVVKGDNVMLGYWNLPEGTAAALQDGWFHTGDVVREDEEGFLYVVDRIKDIIISMGENVYPREIEELIYHYPGITECAVVGVPDKLRGNAGACFYAVGEGETVNIRELKKYLQKNLALYKIPREFHEVEALPRTSTGKIAKNRIIPGYQASKKK</sequence>
<evidence type="ECO:0000259" key="4">
    <source>
        <dbReference type="Pfam" id="PF13193"/>
    </source>
</evidence>
<dbReference type="SUPFAM" id="SSF56801">
    <property type="entry name" value="Acetyl-CoA synthetase-like"/>
    <property type="match status" value="1"/>
</dbReference>
<keyword evidence="2 5" id="KW-0436">Ligase</keyword>
<dbReference type="Gene3D" id="3.30.300.30">
    <property type="match status" value="1"/>
</dbReference>
<comment type="similarity">
    <text evidence="1">Belongs to the ATP-dependent AMP-binding enzyme family.</text>
</comment>
<gene>
    <name evidence="5" type="ORF">NZ47_02430</name>
</gene>
<dbReference type="Proteomes" id="UP000030993">
    <property type="component" value="Unassembled WGS sequence"/>
</dbReference>
<dbReference type="Pfam" id="PF13193">
    <property type="entry name" value="AMP-binding_C"/>
    <property type="match status" value="1"/>
</dbReference>
<accession>A0A0B2JZ43</accession>
<dbReference type="Gene3D" id="3.40.50.12780">
    <property type="entry name" value="N-terminal domain of ligase-like"/>
    <property type="match status" value="1"/>
</dbReference>
<dbReference type="GO" id="GO:0031956">
    <property type="term" value="F:medium-chain fatty acid-CoA ligase activity"/>
    <property type="evidence" value="ECO:0007669"/>
    <property type="project" value="TreeGrafter"/>
</dbReference>
<dbReference type="STRING" id="82374.NZ47_02430"/>
<organism evidence="5 6">
    <name type="scientific">Anaerovibrio lipolyticus</name>
    <dbReference type="NCBI Taxonomy" id="82374"/>
    <lineage>
        <taxon>Bacteria</taxon>
        <taxon>Bacillati</taxon>
        <taxon>Bacillota</taxon>
        <taxon>Negativicutes</taxon>
        <taxon>Selenomonadales</taxon>
        <taxon>Selenomonadaceae</taxon>
        <taxon>Anaerovibrio</taxon>
    </lineage>
</organism>
<dbReference type="Pfam" id="PF00501">
    <property type="entry name" value="AMP-binding"/>
    <property type="match status" value="1"/>
</dbReference>
<dbReference type="AlphaFoldDB" id="A0A0B2JZ43"/>
<feature type="domain" description="AMP-binding enzyme C-terminal" evidence="4">
    <location>
        <begin position="403"/>
        <end position="478"/>
    </location>
</feature>
<dbReference type="InterPro" id="IPR000873">
    <property type="entry name" value="AMP-dep_synth/lig_dom"/>
</dbReference>
<dbReference type="InterPro" id="IPR025110">
    <property type="entry name" value="AMP-bd_C"/>
</dbReference>
<dbReference type="InterPro" id="IPR042099">
    <property type="entry name" value="ANL_N_sf"/>
</dbReference>
<dbReference type="PANTHER" id="PTHR43201:SF5">
    <property type="entry name" value="MEDIUM-CHAIN ACYL-COA LIGASE ACSF2, MITOCHONDRIAL"/>
    <property type="match status" value="1"/>
</dbReference>
<dbReference type="eggNOG" id="COG0318">
    <property type="taxonomic scope" value="Bacteria"/>
</dbReference>
<dbReference type="PROSITE" id="PS00455">
    <property type="entry name" value="AMP_BINDING"/>
    <property type="match status" value="1"/>
</dbReference>
<dbReference type="EMBL" id="JSCE01000046">
    <property type="protein sequence ID" value="KHM52804.1"/>
    <property type="molecule type" value="Genomic_DNA"/>
</dbReference>
<evidence type="ECO:0000256" key="1">
    <source>
        <dbReference type="ARBA" id="ARBA00006432"/>
    </source>
</evidence>
<evidence type="ECO:0000259" key="3">
    <source>
        <dbReference type="Pfam" id="PF00501"/>
    </source>
</evidence>
<protein>
    <submittedName>
        <fullName evidence="5">Long-chain fatty acid--CoA ligase</fullName>
    </submittedName>
</protein>
<dbReference type="PANTHER" id="PTHR43201">
    <property type="entry name" value="ACYL-COA SYNTHETASE"/>
    <property type="match status" value="1"/>
</dbReference>
<name>A0A0B2JZ43_9FIRM</name>
<comment type="caution">
    <text evidence="5">The sequence shown here is derived from an EMBL/GenBank/DDBJ whole genome shotgun (WGS) entry which is preliminary data.</text>
</comment>
<dbReference type="RefSeq" id="WP_039206113.1">
    <property type="nucleotide sequence ID" value="NZ_JSCE01000046.1"/>
</dbReference>
<proteinExistence type="inferred from homology"/>
<feature type="domain" description="AMP-dependent synthetase/ligase" evidence="3">
    <location>
        <begin position="11"/>
        <end position="353"/>
    </location>
</feature>
<dbReference type="InterPro" id="IPR020845">
    <property type="entry name" value="AMP-binding_CS"/>
</dbReference>
<dbReference type="InterPro" id="IPR045851">
    <property type="entry name" value="AMP-bd_C_sf"/>
</dbReference>